<gene>
    <name evidence="1" type="ORF">BofuT4_P156320.1</name>
</gene>
<dbReference type="EMBL" id="FQ790354">
    <property type="protein sequence ID" value="CCD55236.1"/>
    <property type="molecule type" value="Genomic_DNA"/>
</dbReference>
<dbReference type="InParanoid" id="G2YUD8"/>
<dbReference type="AlphaFoldDB" id="G2YUD8"/>
<evidence type="ECO:0000313" key="2">
    <source>
        <dbReference type="Proteomes" id="UP000008177"/>
    </source>
</evidence>
<evidence type="ECO:0000313" key="1">
    <source>
        <dbReference type="EMBL" id="CCD55236.1"/>
    </source>
</evidence>
<organism evidence="1 2">
    <name type="scientific">Botryotinia fuckeliana (strain T4)</name>
    <name type="common">Noble rot fungus</name>
    <name type="synonym">Botrytis cinerea</name>
    <dbReference type="NCBI Taxonomy" id="999810"/>
    <lineage>
        <taxon>Eukaryota</taxon>
        <taxon>Fungi</taxon>
        <taxon>Dikarya</taxon>
        <taxon>Ascomycota</taxon>
        <taxon>Pezizomycotina</taxon>
        <taxon>Leotiomycetes</taxon>
        <taxon>Helotiales</taxon>
        <taxon>Sclerotiniaceae</taxon>
        <taxon>Botrytis</taxon>
    </lineage>
</organism>
<reference evidence="2" key="1">
    <citation type="journal article" date="2011" name="PLoS Genet.">
        <title>Genomic analysis of the necrotrophic fungal pathogens Sclerotinia sclerotiorum and Botrytis cinerea.</title>
        <authorList>
            <person name="Amselem J."/>
            <person name="Cuomo C.A."/>
            <person name="van Kan J.A."/>
            <person name="Viaud M."/>
            <person name="Benito E.P."/>
            <person name="Couloux A."/>
            <person name="Coutinho P.M."/>
            <person name="de Vries R.P."/>
            <person name="Dyer P.S."/>
            <person name="Fillinger S."/>
            <person name="Fournier E."/>
            <person name="Gout L."/>
            <person name="Hahn M."/>
            <person name="Kohn L."/>
            <person name="Lapalu N."/>
            <person name="Plummer K.M."/>
            <person name="Pradier J.M."/>
            <person name="Quevillon E."/>
            <person name="Sharon A."/>
            <person name="Simon A."/>
            <person name="ten Have A."/>
            <person name="Tudzynski B."/>
            <person name="Tudzynski P."/>
            <person name="Wincker P."/>
            <person name="Andrew M."/>
            <person name="Anthouard V."/>
            <person name="Beever R.E."/>
            <person name="Beffa R."/>
            <person name="Benoit I."/>
            <person name="Bouzid O."/>
            <person name="Brault B."/>
            <person name="Chen Z."/>
            <person name="Choquer M."/>
            <person name="Collemare J."/>
            <person name="Cotton P."/>
            <person name="Danchin E.G."/>
            <person name="Da Silva C."/>
            <person name="Gautier A."/>
            <person name="Giraud C."/>
            <person name="Giraud T."/>
            <person name="Gonzalez C."/>
            <person name="Grossetete S."/>
            <person name="Guldener U."/>
            <person name="Henrissat B."/>
            <person name="Howlett B.J."/>
            <person name="Kodira C."/>
            <person name="Kretschmer M."/>
            <person name="Lappartient A."/>
            <person name="Leroch M."/>
            <person name="Levis C."/>
            <person name="Mauceli E."/>
            <person name="Neuveglise C."/>
            <person name="Oeser B."/>
            <person name="Pearson M."/>
            <person name="Poulain J."/>
            <person name="Poussereau N."/>
            <person name="Quesneville H."/>
            <person name="Rascle C."/>
            <person name="Schumacher J."/>
            <person name="Segurens B."/>
            <person name="Sexton A."/>
            <person name="Silva E."/>
            <person name="Sirven C."/>
            <person name="Soanes D.M."/>
            <person name="Talbot N.J."/>
            <person name="Templeton M."/>
            <person name="Yandava C."/>
            <person name="Yarden O."/>
            <person name="Zeng Q."/>
            <person name="Rollins J.A."/>
            <person name="Lebrun M.H."/>
            <person name="Dickman M."/>
        </authorList>
    </citation>
    <scope>NUCLEOTIDE SEQUENCE [LARGE SCALE GENOMIC DNA]</scope>
    <source>
        <strain evidence="2">T4</strain>
    </source>
</reference>
<protein>
    <submittedName>
        <fullName evidence="1">Uncharacterized protein</fullName>
    </submittedName>
</protein>
<sequence>MVGVGKLLLSITKNSRFDNHQLKLDPHVRAKELKLELKLWSDQFYLPPGKCGDESFLECSYKISWGDSGIYIFDPPNCFSSKKQTCGPGQRLQEHFSGDKCCRNDNRAIWHFFEEKCCRKHNSAIGHSCKRNFNCPKHQEFEDQRGLRPNIFLWDCARSSGITEEQLTWIIQPNFKPFGITSNRPRYQKAKSEFPQSVALERYLSDYNRSEHLAYLASRRISCDASNGSNASIETLSFTCSGATLSVQVKQGKWCCLFRLPKELNVGLTVDDLRATFDGQDVDTR</sequence>
<accession>G2YUD8</accession>
<dbReference type="Proteomes" id="UP000008177">
    <property type="component" value="Unplaced contigs"/>
</dbReference>
<proteinExistence type="predicted"/>
<dbReference type="HOGENOM" id="CLU_976576_0_0_1"/>
<name>G2YUD8_BOTF4</name>